<dbReference type="PANTHER" id="PTHR43582">
    <property type="entry name" value="LINEARMYCIN RESISTANCE ATP-BINDING PROTEIN LNRL"/>
    <property type="match status" value="1"/>
</dbReference>
<dbReference type="InterPro" id="IPR003593">
    <property type="entry name" value="AAA+_ATPase"/>
</dbReference>
<dbReference type="PANTHER" id="PTHR43582:SF5">
    <property type="entry name" value="ABC TRANSPORTER"/>
    <property type="match status" value="1"/>
</dbReference>
<evidence type="ECO:0000313" key="5">
    <source>
        <dbReference type="Proteomes" id="UP000546642"/>
    </source>
</evidence>
<dbReference type="InterPro" id="IPR017871">
    <property type="entry name" value="ABC_transporter-like_CS"/>
</dbReference>
<dbReference type="Proteomes" id="UP000546642">
    <property type="component" value="Unassembled WGS sequence"/>
</dbReference>
<dbReference type="GO" id="GO:0005524">
    <property type="term" value="F:ATP binding"/>
    <property type="evidence" value="ECO:0007669"/>
    <property type="project" value="UniProtKB-KW"/>
</dbReference>
<keyword evidence="2 4" id="KW-0067">ATP-binding</keyword>
<dbReference type="InterPro" id="IPR003439">
    <property type="entry name" value="ABC_transporter-like_ATP-bd"/>
</dbReference>
<evidence type="ECO:0000313" key="4">
    <source>
        <dbReference type="EMBL" id="MBB6170185.1"/>
    </source>
</evidence>
<protein>
    <submittedName>
        <fullName evidence="4">ABC-2 type transport system ATP-binding protein</fullName>
    </submittedName>
</protein>
<dbReference type="SMART" id="SM00382">
    <property type="entry name" value="AAA"/>
    <property type="match status" value="1"/>
</dbReference>
<sequence>MKEKAIDATGLTKTFASGREQVRAVQGLDLQVGAGELVAFLGPNGAGKSTSLKLLTTLLEPSGGKAIVCGHDIRSEPAAVRSRIGYIGQLNSAGHNHRVRDEIIMQGRFHGLPGDTAAHRADALLARLELERVARQVVSSLSGGQRRRLDIAMGLVHGPSLLFLDEPSTGLDPQSRAGLWRYILRLREEYGTTVFMTTHYLDEADAFAERVLVMDHGRVIADDTPAGLKEDLIGDRVELGFDSAAEAESALSRLRADAAGGGGAGTRRRGAGIEVPVADARLSLPEIVLALARDSLTVRTAEARRATLDDVFFRLTGRRLRESGIAEDTEDAEGSEALGAIAA</sequence>
<keyword evidence="5" id="KW-1185">Reference proteome</keyword>
<dbReference type="SUPFAM" id="SSF52540">
    <property type="entry name" value="P-loop containing nucleoside triphosphate hydrolases"/>
    <property type="match status" value="1"/>
</dbReference>
<dbReference type="PROSITE" id="PS00211">
    <property type="entry name" value="ABC_TRANSPORTER_1"/>
    <property type="match status" value="1"/>
</dbReference>
<dbReference type="Pfam" id="PF00005">
    <property type="entry name" value="ABC_tran"/>
    <property type="match status" value="1"/>
</dbReference>
<gene>
    <name evidence="4" type="ORF">HNR23_000245</name>
</gene>
<feature type="domain" description="ABC transporter" evidence="3">
    <location>
        <begin position="6"/>
        <end position="241"/>
    </location>
</feature>
<comment type="caution">
    <text evidence="4">The sequence shown here is derived from an EMBL/GenBank/DDBJ whole genome shotgun (WGS) entry which is preliminary data.</text>
</comment>
<organism evidence="4 5">
    <name type="scientific">Nocardiopsis mwathae</name>
    <dbReference type="NCBI Taxonomy" id="1472723"/>
    <lineage>
        <taxon>Bacteria</taxon>
        <taxon>Bacillati</taxon>
        <taxon>Actinomycetota</taxon>
        <taxon>Actinomycetes</taxon>
        <taxon>Streptosporangiales</taxon>
        <taxon>Nocardiopsidaceae</taxon>
        <taxon>Nocardiopsis</taxon>
    </lineage>
</organism>
<name>A0A7W9YDI2_9ACTN</name>
<accession>A0A7W9YDI2</accession>
<reference evidence="4 5" key="1">
    <citation type="submission" date="2020-08" db="EMBL/GenBank/DDBJ databases">
        <title>Sequencing the genomes of 1000 actinobacteria strains.</title>
        <authorList>
            <person name="Klenk H.-P."/>
        </authorList>
    </citation>
    <scope>NUCLEOTIDE SEQUENCE [LARGE SCALE GENOMIC DNA]</scope>
    <source>
        <strain evidence="4 5">DSM 46659</strain>
    </source>
</reference>
<dbReference type="EMBL" id="JACHDS010000001">
    <property type="protein sequence ID" value="MBB6170185.1"/>
    <property type="molecule type" value="Genomic_DNA"/>
</dbReference>
<evidence type="ECO:0000256" key="1">
    <source>
        <dbReference type="ARBA" id="ARBA00022741"/>
    </source>
</evidence>
<dbReference type="PROSITE" id="PS50893">
    <property type="entry name" value="ABC_TRANSPORTER_2"/>
    <property type="match status" value="1"/>
</dbReference>
<dbReference type="RefSeq" id="WP_184072660.1">
    <property type="nucleotide sequence ID" value="NZ_JACHDS010000001.1"/>
</dbReference>
<dbReference type="InterPro" id="IPR027417">
    <property type="entry name" value="P-loop_NTPase"/>
</dbReference>
<dbReference type="Gene3D" id="3.40.50.300">
    <property type="entry name" value="P-loop containing nucleotide triphosphate hydrolases"/>
    <property type="match status" value="1"/>
</dbReference>
<dbReference type="AlphaFoldDB" id="A0A7W9YDI2"/>
<dbReference type="GO" id="GO:0016887">
    <property type="term" value="F:ATP hydrolysis activity"/>
    <property type="evidence" value="ECO:0007669"/>
    <property type="project" value="InterPro"/>
</dbReference>
<proteinExistence type="predicted"/>
<keyword evidence="1" id="KW-0547">Nucleotide-binding</keyword>
<evidence type="ECO:0000256" key="2">
    <source>
        <dbReference type="ARBA" id="ARBA00022840"/>
    </source>
</evidence>
<evidence type="ECO:0000259" key="3">
    <source>
        <dbReference type="PROSITE" id="PS50893"/>
    </source>
</evidence>